<comment type="subcellular location">
    <subcellularLocation>
        <location evidence="1">Cell membrane</location>
        <topology evidence="1">Multi-pass membrane protein</topology>
    </subcellularLocation>
</comment>
<feature type="transmembrane region" description="Helical" evidence="8">
    <location>
        <begin position="216"/>
        <end position="236"/>
    </location>
</feature>
<evidence type="ECO:0000313" key="10">
    <source>
        <dbReference type="EMBL" id="UMB71788.1"/>
    </source>
</evidence>
<evidence type="ECO:0000256" key="4">
    <source>
        <dbReference type="ARBA" id="ARBA00022679"/>
    </source>
</evidence>
<evidence type="ECO:0000256" key="7">
    <source>
        <dbReference type="ARBA" id="ARBA00023136"/>
    </source>
</evidence>
<keyword evidence="2" id="KW-1003">Cell membrane</keyword>
<feature type="transmembrane region" description="Helical" evidence="8">
    <location>
        <begin position="353"/>
        <end position="371"/>
    </location>
</feature>
<feature type="transmembrane region" description="Helical" evidence="8">
    <location>
        <begin position="298"/>
        <end position="319"/>
    </location>
</feature>
<feature type="transmembrane region" description="Helical" evidence="8">
    <location>
        <begin position="176"/>
        <end position="204"/>
    </location>
</feature>
<reference evidence="10" key="1">
    <citation type="submission" date="2022-08" db="EMBL/GenBank/DDBJ databases">
        <title>Whole genome sequencing of non-tuberculosis mycobacteria type-strains.</title>
        <authorList>
            <person name="Igarashi Y."/>
            <person name="Osugi A."/>
            <person name="Mitarai S."/>
        </authorList>
    </citation>
    <scope>NUCLEOTIDE SEQUENCE</scope>
    <source>
        <strain evidence="10">DSM 45127</strain>
    </source>
</reference>
<dbReference type="EMBL" id="CP092488">
    <property type="protein sequence ID" value="UMB71788.1"/>
    <property type="molecule type" value="Genomic_DNA"/>
</dbReference>
<dbReference type="PANTHER" id="PTHR33908">
    <property type="entry name" value="MANNOSYLTRANSFERASE YKCB-RELATED"/>
    <property type="match status" value="1"/>
</dbReference>
<evidence type="ECO:0000256" key="2">
    <source>
        <dbReference type="ARBA" id="ARBA00022475"/>
    </source>
</evidence>
<keyword evidence="11" id="KW-1185">Reference proteome</keyword>
<dbReference type="InterPro" id="IPR050297">
    <property type="entry name" value="LipidA_mod_glycosyltrf_83"/>
</dbReference>
<dbReference type="EC" id="2.4.-.-" evidence="10"/>
<evidence type="ECO:0000313" key="11">
    <source>
        <dbReference type="Proteomes" id="UP001055336"/>
    </source>
</evidence>
<dbReference type="GO" id="GO:0016757">
    <property type="term" value="F:glycosyltransferase activity"/>
    <property type="evidence" value="ECO:0007669"/>
    <property type="project" value="UniProtKB-KW"/>
</dbReference>
<evidence type="ECO:0000256" key="6">
    <source>
        <dbReference type="ARBA" id="ARBA00022989"/>
    </source>
</evidence>
<keyword evidence="7 8" id="KW-0472">Membrane</keyword>
<feature type="transmembrane region" description="Helical" evidence="8">
    <location>
        <begin position="269"/>
        <end position="286"/>
    </location>
</feature>
<feature type="transmembrane region" description="Helical" evidence="8">
    <location>
        <begin position="127"/>
        <end position="145"/>
    </location>
</feature>
<keyword evidence="3 10" id="KW-0328">Glycosyltransferase</keyword>
<dbReference type="Proteomes" id="UP001055336">
    <property type="component" value="Chromosome"/>
</dbReference>
<evidence type="ECO:0000256" key="3">
    <source>
        <dbReference type="ARBA" id="ARBA00022676"/>
    </source>
</evidence>
<feature type="transmembrane region" description="Helical" evidence="8">
    <location>
        <begin position="325"/>
        <end position="346"/>
    </location>
</feature>
<dbReference type="RefSeq" id="WP_240263516.1">
    <property type="nucleotide sequence ID" value="NZ_CP092488.2"/>
</dbReference>
<evidence type="ECO:0000259" key="9">
    <source>
        <dbReference type="Pfam" id="PF13231"/>
    </source>
</evidence>
<name>A0ABY3VQQ1_9MYCO</name>
<keyword evidence="5 8" id="KW-0812">Transmembrane</keyword>
<dbReference type="Pfam" id="PF13231">
    <property type="entry name" value="PMT_2"/>
    <property type="match status" value="1"/>
</dbReference>
<accession>A0ABY3VQQ1</accession>
<protein>
    <submittedName>
        <fullName evidence="10">Glycosyltransferase family 39 protein</fullName>
        <ecNumber evidence="10">2.4.-.-</ecNumber>
    </submittedName>
</protein>
<evidence type="ECO:0000256" key="1">
    <source>
        <dbReference type="ARBA" id="ARBA00004651"/>
    </source>
</evidence>
<feature type="transmembrane region" description="Helical" evidence="8">
    <location>
        <begin position="30"/>
        <end position="51"/>
    </location>
</feature>
<dbReference type="PANTHER" id="PTHR33908:SF3">
    <property type="entry name" value="UNDECAPRENYL PHOSPHATE-ALPHA-4-AMINO-4-DEOXY-L-ARABINOSE ARABINOSYL TRANSFERASE"/>
    <property type="match status" value="1"/>
</dbReference>
<feature type="transmembrane region" description="Helical" evidence="8">
    <location>
        <begin position="71"/>
        <end position="95"/>
    </location>
</feature>
<feature type="transmembrane region" description="Helical" evidence="8">
    <location>
        <begin position="151"/>
        <end position="169"/>
    </location>
</feature>
<proteinExistence type="predicted"/>
<evidence type="ECO:0000256" key="8">
    <source>
        <dbReference type="SAM" id="Phobius"/>
    </source>
</evidence>
<sequence>MVATTVEEPTKAVLVPVTPPRSAGRFSDPLAIALLTALVGGVAASRPSLWFDESATISASASRSVPELWKLLTHIDAVHGLFYLLMHGWFCLFPATEFWSRVPSCLAVGLAAAGVVVLARQFLPRRTAIYAGIVFAILPRVTWAAVEARSYALQAVAAVWLTVLLITAIRRHQWRLWVLYGLALMVSILLNVYLVLLVPAYAVITPMLRRQRSVVVWWAITSAVAVAALTPLMLFAHGQSFQVAWIHSLTWHTMLDVFLHQYFDNSVPFAVLTALIFVVALAIRLTGRWESAGDTRRMLIICAAWIVVPTGISLIYSALSDPFYYPRYLFFTTPAMAIVIATCIVAIGQRPRWIALALVALAVAALPNYLLSQRQRYAKEGWDYSDVADLISARASAGDCLLVDNTVGWLPGPVRALLAARPAAFRPLVDIGRGVPAPKRETLWDGHVAVWLIVGRLYKCRTLWTITTHDTKLPLHQAGPSLPPGRDFSRAPAYQVPKNVGFHIVERWQFHRTEVIKSTR</sequence>
<keyword evidence="4 10" id="KW-0808">Transferase</keyword>
<gene>
    <name evidence="10" type="ORF">MKK62_11505</name>
</gene>
<dbReference type="InterPro" id="IPR038731">
    <property type="entry name" value="RgtA/B/C-like"/>
</dbReference>
<evidence type="ECO:0000256" key="5">
    <source>
        <dbReference type="ARBA" id="ARBA00022692"/>
    </source>
</evidence>
<organism evidence="10 11">
    <name type="scientific">Mycobacterium paraterrae</name>
    <dbReference type="NCBI Taxonomy" id="577492"/>
    <lineage>
        <taxon>Bacteria</taxon>
        <taxon>Bacillati</taxon>
        <taxon>Actinomycetota</taxon>
        <taxon>Actinomycetes</taxon>
        <taxon>Mycobacteriales</taxon>
        <taxon>Mycobacteriaceae</taxon>
        <taxon>Mycobacterium</taxon>
    </lineage>
</organism>
<keyword evidence="6 8" id="KW-1133">Transmembrane helix</keyword>
<feature type="transmembrane region" description="Helical" evidence="8">
    <location>
        <begin position="101"/>
        <end position="120"/>
    </location>
</feature>
<feature type="domain" description="Glycosyltransferase RgtA/B/C/D-like" evidence="9">
    <location>
        <begin position="83"/>
        <end position="231"/>
    </location>
</feature>